<proteinExistence type="predicted"/>
<dbReference type="EMBL" id="CAVMJV010000109">
    <property type="protein sequence ID" value="CAK5101378.1"/>
    <property type="molecule type" value="Genomic_DNA"/>
</dbReference>
<dbReference type="Proteomes" id="UP001497535">
    <property type="component" value="Unassembled WGS sequence"/>
</dbReference>
<comment type="caution">
    <text evidence="1">The sequence shown here is derived from an EMBL/GenBank/DDBJ whole genome shotgun (WGS) entry which is preliminary data.</text>
</comment>
<evidence type="ECO:0000313" key="2">
    <source>
        <dbReference type="Proteomes" id="UP001497535"/>
    </source>
</evidence>
<name>A0ACB1ARS9_MELEN</name>
<accession>A0ACB1ARS9</accession>
<sequence>MNTTNSIEMGVYSTMPESEINLDGSEEIIETQYGPIKVIIYGDKNGLPLVTFHDIGMNSDMNFNNFFTFLTPSKLMKRFCVYNINAPGQEFGASKLAGDFTFPTMEGLASIVDDVVSHFGIKSFIGLGSGAGTNVLMRYATKHPSIVDALVLINPISQKAGWIEWFYQKLNLNNLRNGKMSQFTVDYFMWHFFGRRIEDCNQDSLKLYKSYFYYHQKPWNLALFVESFLNRDEINLLNLSKIPTLVIVGNNSAFIDESVYFNSQLDPKMTEWLKVSDSSGLVLEDRPAEVVQAFLLFIQGQGLCYDLDINKIVSSLKGEMQSINKPNNRILTMEKSFIQMDASFDQFGGYGWGEQSGGGGGGQDFNIPTPFQKSHITDKIPIPAIVEDLLTMSNDEEKYVIGGYSFNTVKIMGRIVSVFTDSNQCTTYEICDGMAGDQRVAKRFTVIRYGGTDLQPNMEQVFSEGQTVQAVGKLRLFNNRLSLVSFHIRDVSMEEVEIYKMECKLAKYYFSKV</sequence>
<reference evidence="1" key="1">
    <citation type="submission" date="2023-11" db="EMBL/GenBank/DDBJ databases">
        <authorList>
            <person name="Poullet M."/>
        </authorList>
    </citation>
    <scope>NUCLEOTIDE SEQUENCE</scope>
    <source>
        <strain evidence="1">E1834</strain>
    </source>
</reference>
<keyword evidence="2" id="KW-1185">Reference proteome</keyword>
<gene>
    <name evidence="1" type="ORF">MENTE1834_LOCUS42280</name>
</gene>
<protein>
    <submittedName>
        <fullName evidence="1">Uncharacterized protein</fullName>
    </submittedName>
</protein>
<evidence type="ECO:0000313" key="1">
    <source>
        <dbReference type="EMBL" id="CAK5101378.1"/>
    </source>
</evidence>
<organism evidence="1 2">
    <name type="scientific">Meloidogyne enterolobii</name>
    <name type="common">Root-knot nematode worm</name>
    <name type="synonym">Meloidogyne mayaguensis</name>
    <dbReference type="NCBI Taxonomy" id="390850"/>
    <lineage>
        <taxon>Eukaryota</taxon>
        <taxon>Metazoa</taxon>
        <taxon>Ecdysozoa</taxon>
        <taxon>Nematoda</taxon>
        <taxon>Chromadorea</taxon>
        <taxon>Rhabditida</taxon>
        <taxon>Tylenchina</taxon>
        <taxon>Tylenchomorpha</taxon>
        <taxon>Tylenchoidea</taxon>
        <taxon>Meloidogynidae</taxon>
        <taxon>Meloidogyninae</taxon>
        <taxon>Meloidogyne</taxon>
    </lineage>
</organism>